<dbReference type="PANTHER" id="PTHR23011:SF43">
    <property type="entry name" value="CYCLIC NUCLEOTIDE-BINDING DOMAIN-CONTAINING PROTEIN 2"/>
    <property type="match status" value="1"/>
</dbReference>
<dbReference type="EMBL" id="MKHE01000023">
    <property type="protein sequence ID" value="OWK03155.1"/>
    <property type="molecule type" value="Genomic_DNA"/>
</dbReference>
<comment type="caution">
    <text evidence="2">The sequence shown here is derived from an EMBL/GenBank/DDBJ whole genome shotgun (WGS) entry which is preliminary data.</text>
</comment>
<protein>
    <submittedName>
        <fullName evidence="2">Uncharacterized protein</fullName>
    </submittedName>
</protein>
<dbReference type="PANTHER" id="PTHR23011">
    <property type="entry name" value="CYCLIC NUCLEOTIDE-BINDING DOMAIN CONTAINING PROTEIN"/>
    <property type="match status" value="1"/>
</dbReference>
<dbReference type="Proteomes" id="UP000242450">
    <property type="component" value="Chromosome 23"/>
</dbReference>
<feature type="compositionally biased region" description="Low complexity" evidence="1">
    <location>
        <begin position="1"/>
        <end position="15"/>
    </location>
</feature>
<accession>A0A212CAY3</accession>
<gene>
    <name evidence="2" type="ORF">Celaphus_00007944</name>
</gene>
<dbReference type="GO" id="GO:0007283">
    <property type="term" value="P:spermatogenesis"/>
    <property type="evidence" value="ECO:0007669"/>
    <property type="project" value="TreeGrafter"/>
</dbReference>
<evidence type="ECO:0000256" key="1">
    <source>
        <dbReference type="SAM" id="MobiDB-lite"/>
    </source>
</evidence>
<dbReference type="AlphaFoldDB" id="A0A212CAY3"/>
<sequence length="168" mass="18892">MVASRGLARAGARRVAGQRDADPEEEIGEECQGPWEEEWKTEQIGILKKGLYRLSMDIIMMNRKKKEGRITFDTMDFVAESGHFPPRAIQIAQKKPSWRAEHEIQSLCNLLQVLDSYRNYSEPLQLLLAKVMRFERSVRGLPFGPWAGAGPGKKGRAVKATFGPPAPL</sequence>
<proteinExistence type="predicted"/>
<organism evidence="2 3">
    <name type="scientific">Cervus elaphus hippelaphus</name>
    <name type="common">European red deer</name>
    <dbReference type="NCBI Taxonomy" id="46360"/>
    <lineage>
        <taxon>Eukaryota</taxon>
        <taxon>Metazoa</taxon>
        <taxon>Chordata</taxon>
        <taxon>Craniata</taxon>
        <taxon>Vertebrata</taxon>
        <taxon>Euteleostomi</taxon>
        <taxon>Mammalia</taxon>
        <taxon>Eutheria</taxon>
        <taxon>Laurasiatheria</taxon>
        <taxon>Artiodactyla</taxon>
        <taxon>Ruminantia</taxon>
        <taxon>Pecora</taxon>
        <taxon>Cervidae</taxon>
        <taxon>Cervinae</taxon>
        <taxon>Cervus</taxon>
    </lineage>
</organism>
<reference evidence="2 3" key="1">
    <citation type="journal article" date="2018" name="Mol. Genet. Genomics">
        <title>The red deer Cervus elaphus genome CerEla1.0: sequencing, annotating, genes, and chromosomes.</title>
        <authorList>
            <person name="Bana N.A."/>
            <person name="Nyiri A."/>
            <person name="Nagy J."/>
            <person name="Frank K."/>
            <person name="Nagy T."/>
            <person name="Steger V."/>
            <person name="Schiller M."/>
            <person name="Lakatos P."/>
            <person name="Sugar L."/>
            <person name="Horn P."/>
            <person name="Barta E."/>
            <person name="Orosz L."/>
        </authorList>
    </citation>
    <scope>NUCLEOTIDE SEQUENCE [LARGE SCALE GENOMIC DNA]</scope>
    <source>
        <strain evidence="2">Hungarian</strain>
    </source>
</reference>
<keyword evidence="3" id="KW-1185">Reference proteome</keyword>
<evidence type="ECO:0000313" key="3">
    <source>
        <dbReference type="Proteomes" id="UP000242450"/>
    </source>
</evidence>
<feature type="region of interest" description="Disordered" evidence="1">
    <location>
        <begin position="1"/>
        <end position="31"/>
    </location>
</feature>
<dbReference type="GO" id="GO:0030552">
    <property type="term" value="F:cAMP binding"/>
    <property type="evidence" value="ECO:0007669"/>
    <property type="project" value="TreeGrafter"/>
</dbReference>
<evidence type="ECO:0000313" key="2">
    <source>
        <dbReference type="EMBL" id="OWK03155.1"/>
    </source>
</evidence>
<name>A0A212CAY3_CEREH</name>
<dbReference type="OrthoDB" id="166212at2759"/>